<evidence type="ECO:0000259" key="6">
    <source>
        <dbReference type="SMART" id="SM00226"/>
    </source>
</evidence>
<dbReference type="PRINTS" id="PR00719">
    <property type="entry name" value="LMWPTPASE"/>
</dbReference>
<proteinExistence type="inferred from homology"/>
<evidence type="ECO:0000256" key="5">
    <source>
        <dbReference type="ARBA" id="ARBA00051722"/>
    </source>
</evidence>
<name>A0ABW6C9A7_RAHSY</name>
<dbReference type="Proteomes" id="UP001598201">
    <property type="component" value="Unassembled WGS sequence"/>
</dbReference>
<evidence type="ECO:0000256" key="4">
    <source>
        <dbReference type="ARBA" id="ARBA00022912"/>
    </source>
</evidence>
<dbReference type="InterPro" id="IPR023485">
    <property type="entry name" value="Ptyr_pPase"/>
</dbReference>
<dbReference type="SMART" id="SM00226">
    <property type="entry name" value="LMWPc"/>
    <property type="match status" value="1"/>
</dbReference>
<dbReference type="InterPro" id="IPR036196">
    <property type="entry name" value="Ptyr_pPase_sf"/>
</dbReference>
<dbReference type="RefSeq" id="WP_318645249.1">
    <property type="nucleotide sequence ID" value="NZ_JAADJV010000002.1"/>
</dbReference>
<gene>
    <name evidence="7" type="ORF">ACFPK4_14565</name>
</gene>
<dbReference type="InterPro" id="IPR017867">
    <property type="entry name" value="Tyr_phospatase_low_mol_wt"/>
</dbReference>
<dbReference type="PANTHER" id="PTHR11717">
    <property type="entry name" value="LOW MOLECULAR WEIGHT PROTEIN TYROSINE PHOSPHATASE"/>
    <property type="match status" value="1"/>
</dbReference>
<dbReference type="CDD" id="cd16343">
    <property type="entry name" value="LMWPTP"/>
    <property type="match status" value="1"/>
</dbReference>
<reference evidence="7 8" key="1">
    <citation type="submission" date="2024-09" db="EMBL/GenBank/DDBJ databases">
        <title>Genomes of Rahnella.</title>
        <authorList>
            <person name="Mnguni F.C."/>
            <person name="Shin G.Y."/>
            <person name="Coutinho T."/>
        </authorList>
    </citation>
    <scope>NUCLEOTIDE SEQUENCE [LARGE SCALE GENOMIC DNA]</scope>
    <source>
        <strain evidence="7 8">20WA0057</strain>
    </source>
</reference>
<evidence type="ECO:0000313" key="8">
    <source>
        <dbReference type="Proteomes" id="UP001598201"/>
    </source>
</evidence>
<comment type="catalytic activity">
    <reaction evidence="5">
        <text>O-phospho-L-tyrosyl-[protein] + H2O = L-tyrosyl-[protein] + phosphate</text>
        <dbReference type="Rhea" id="RHEA:10684"/>
        <dbReference type="Rhea" id="RHEA-COMP:10136"/>
        <dbReference type="Rhea" id="RHEA-COMP:20101"/>
        <dbReference type="ChEBI" id="CHEBI:15377"/>
        <dbReference type="ChEBI" id="CHEBI:43474"/>
        <dbReference type="ChEBI" id="CHEBI:46858"/>
        <dbReference type="ChEBI" id="CHEBI:61978"/>
        <dbReference type="EC" id="3.1.3.48"/>
    </reaction>
</comment>
<accession>A0ABW6C9A7</accession>
<evidence type="ECO:0000256" key="2">
    <source>
        <dbReference type="ARBA" id="ARBA00013064"/>
    </source>
</evidence>
<keyword evidence="8" id="KW-1185">Reference proteome</keyword>
<feature type="domain" description="Phosphotyrosine protein phosphatase I" evidence="6">
    <location>
        <begin position="3"/>
        <end position="141"/>
    </location>
</feature>
<evidence type="ECO:0000256" key="1">
    <source>
        <dbReference type="ARBA" id="ARBA00011063"/>
    </source>
</evidence>
<comment type="caution">
    <text evidence="7">The sequence shown here is derived from an EMBL/GenBank/DDBJ whole genome shotgun (WGS) entry which is preliminary data.</text>
</comment>
<dbReference type="Pfam" id="PF01451">
    <property type="entry name" value="LMWPc"/>
    <property type="match status" value="1"/>
</dbReference>
<dbReference type="InterPro" id="IPR050438">
    <property type="entry name" value="LMW_PTPase"/>
</dbReference>
<keyword evidence="4" id="KW-0904">Protein phosphatase</keyword>
<evidence type="ECO:0000313" key="7">
    <source>
        <dbReference type="EMBL" id="MFD3224765.1"/>
    </source>
</evidence>
<protein>
    <recommendedName>
        <fullName evidence="2">protein-tyrosine-phosphatase</fullName>
        <ecNumber evidence="2">3.1.3.48</ecNumber>
    </recommendedName>
</protein>
<organism evidence="7 8">
    <name type="scientific">Rahnella sp. (strain Y9602)</name>
    <dbReference type="NCBI Taxonomy" id="2703885"/>
    <lineage>
        <taxon>Bacteria</taxon>
        <taxon>Pseudomonadati</taxon>
        <taxon>Pseudomonadota</taxon>
        <taxon>Gammaproteobacteria</taxon>
        <taxon>Enterobacterales</taxon>
        <taxon>Yersiniaceae</taxon>
        <taxon>Rahnella</taxon>
    </lineage>
</organism>
<dbReference type="PANTHER" id="PTHR11717:SF31">
    <property type="entry name" value="LOW MOLECULAR WEIGHT PROTEIN-TYROSINE-PHOSPHATASE ETP-RELATED"/>
    <property type="match status" value="1"/>
</dbReference>
<dbReference type="Gene3D" id="3.40.50.2300">
    <property type="match status" value="1"/>
</dbReference>
<sequence length="144" mass="16143">MFDSILIVCTGNICRSPIAERLLRRLLPDKKIDSAGTAALVGKPADPSAVEVAQKHQLQLDGHHATQFTSALGRQYDLILVMEKSHQEQISRVAPEAHGKIMLLGHWNGRREISDPYRKSQEAFESVYRLIDQACQAWLQKLNG</sequence>
<dbReference type="SUPFAM" id="SSF52788">
    <property type="entry name" value="Phosphotyrosine protein phosphatases I"/>
    <property type="match status" value="1"/>
</dbReference>
<dbReference type="EMBL" id="JBHUCJ010000034">
    <property type="protein sequence ID" value="MFD3224765.1"/>
    <property type="molecule type" value="Genomic_DNA"/>
</dbReference>
<dbReference type="EC" id="3.1.3.48" evidence="2"/>
<keyword evidence="3" id="KW-0378">Hydrolase</keyword>
<comment type="similarity">
    <text evidence="1">Belongs to the low molecular weight phosphotyrosine protein phosphatase family.</text>
</comment>
<evidence type="ECO:0000256" key="3">
    <source>
        <dbReference type="ARBA" id="ARBA00022801"/>
    </source>
</evidence>